<keyword evidence="3" id="KW-1185">Reference proteome</keyword>
<dbReference type="AlphaFoldDB" id="A0A4C1WZB0"/>
<evidence type="ECO:0000313" key="3">
    <source>
        <dbReference type="Proteomes" id="UP000299102"/>
    </source>
</evidence>
<comment type="caution">
    <text evidence="2">The sequence shown here is derived from an EMBL/GenBank/DDBJ whole genome shotgun (WGS) entry which is preliminary data.</text>
</comment>
<sequence>MPRGTRRRPDGDAKPSGPLNAGRRMICVRAEAAKSQSAPRPTRSYLGTRNAIMIVRPRIGSDPDGGAHYRSRAGAGALSLLD</sequence>
<proteinExistence type="predicted"/>
<protein>
    <submittedName>
        <fullName evidence="2">Uncharacterized protein</fullName>
    </submittedName>
</protein>
<feature type="region of interest" description="Disordered" evidence="1">
    <location>
        <begin position="1"/>
        <end position="22"/>
    </location>
</feature>
<evidence type="ECO:0000313" key="2">
    <source>
        <dbReference type="EMBL" id="GBP56263.1"/>
    </source>
</evidence>
<evidence type="ECO:0000256" key="1">
    <source>
        <dbReference type="SAM" id="MobiDB-lite"/>
    </source>
</evidence>
<name>A0A4C1WZB0_EUMVA</name>
<dbReference type="EMBL" id="BGZK01000688">
    <property type="protein sequence ID" value="GBP56263.1"/>
    <property type="molecule type" value="Genomic_DNA"/>
</dbReference>
<gene>
    <name evidence="2" type="ORF">EVAR_37338_1</name>
</gene>
<reference evidence="2 3" key="1">
    <citation type="journal article" date="2019" name="Commun. Biol.">
        <title>The bagworm genome reveals a unique fibroin gene that provides high tensile strength.</title>
        <authorList>
            <person name="Kono N."/>
            <person name="Nakamura H."/>
            <person name="Ohtoshi R."/>
            <person name="Tomita M."/>
            <person name="Numata K."/>
            <person name="Arakawa K."/>
        </authorList>
    </citation>
    <scope>NUCLEOTIDE SEQUENCE [LARGE SCALE GENOMIC DNA]</scope>
</reference>
<dbReference type="Proteomes" id="UP000299102">
    <property type="component" value="Unassembled WGS sequence"/>
</dbReference>
<organism evidence="2 3">
    <name type="scientific">Eumeta variegata</name>
    <name type="common">Bagworm moth</name>
    <name type="synonym">Eumeta japonica</name>
    <dbReference type="NCBI Taxonomy" id="151549"/>
    <lineage>
        <taxon>Eukaryota</taxon>
        <taxon>Metazoa</taxon>
        <taxon>Ecdysozoa</taxon>
        <taxon>Arthropoda</taxon>
        <taxon>Hexapoda</taxon>
        <taxon>Insecta</taxon>
        <taxon>Pterygota</taxon>
        <taxon>Neoptera</taxon>
        <taxon>Endopterygota</taxon>
        <taxon>Lepidoptera</taxon>
        <taxon>Glossata</taxon>
        <taxon>Ditrysia</taxon>
        <taxon>Tineoidea</taxon>
        <taxon>Psychidae</taxon>
        <taxon>Oiketicinae</taxon>
        <taxon>Eumeta</taxon>
    </lineage>
</organism>
<accession>A0A4C1WZB0</accession>